<keyword evidence="1" id="KW-0812">Transmembrane</keyword>
<feature type="transmembrane region" description="Helical" evidence="1">
    <location>
        <begin position="6"/>
        <end position="29"/>
    </location>
</feature>
<organism evidence="2 3">
    <name type="scientific">Streptomyces caeruleatus</name>
    <dbReference type="NCBI Taxonomy" id="661399"/>
    <lineage>
        <taxon>Bacteria</taxon>
        <taxon>Bacillati</taxon>
        <taxon>Actinomycetota</taxon>
        <taxon>Actinomycetes</taxon>
        <taxon>Kitasatosporales</taxon>
        <taxon>Streptomycetaceae</taxon>
        <taxon>Streptomyces</taxon>
    </lineage>
</organism>
<comment type="caution">
    <text evidence="2">The sequence shown here is derived from an EMBL/GenBank/DDBJ whole genome shotgun (WGS) entry which is preliminary data.</text>
</comment>
<keyword evidence="1" id="KW-1133">Transmembrane helix</keyword>
<accession>A0A101TGE6</accession>
<keyword evidence="1" id="KW-0472">Membrane</keyword>
<dbReference type="RefSeq" id="WP_062724816.1">
    <property type="nucleotide sequence ID" value="NZ_KQ948946.1"/>
</dbReference>
<protein>
    <submittedName>
        <fullName evidence="2">Uncharacterized protein</fullName>
    </submittedName>
</protein>
<keyword evidence="3" id="KW-1185">Reference proteome</keyword>
<gene>
    <name evidence="2" type="ORF">AQJ67_41420</name>
</gene>
<dbReference type="STRING" id="661399.AQJ67_41420"/>
<evidence type="ECO:0000256" key="1">
    <source>
        <dbReference type="SAM" id="Phobius"/>
    </source>
</evidence>
<name>A0A101TGE6_9ACTN</name>
<dbReference type="AlphaFoldDB" id="A0A101TGE6"/>
<evidence type="ECO:0000313" key="2">
    <source>
        <dbReference type="EMBL" id="KUN91893.1"/>
    </source>
</evidence>
<dbReference type="EMBL" id="LMWY01000063">
    <property type="protein sequence ID" value="KUN91893.1"/>
    <property type="molecule type" value="Genomic_DNA"/>
</dbReference>
<reference evidence="2 3" key="1">
    <citation type="submission" date="2015-10" db="EMBL/GenBank/DDBJ databases">
        <title>Draft genome sequence of Streptomyces caeruleatus NRRL B-24802, type strain for the species Streptomyces caeruleatus.</title>
        <authorList>
            <person name="Ruckert C."/>
            <person name="Winkler A."/>
            <person name="Kalinowski J."/>
            <person name="Kampfer P."/>
            <person name="Glaeser S."/>
        </authorList>
    </citation>
    <scope>NUCLEOTIDE SEQUENCE [LARGE SCALE GENOMIC DNA]</scope>
    <source>
        <strain evidence="2 3">NRRL B-24802</strain>
    </source>
</reference>
<proteinExistence type="predicted"/>
<sequence>MTPNELQMLVCGVLIGVYTMLIADIYWTWRDARRDRQRARAVRRRSAGDRYLNSLRLYQLQQRSRA</sequence>
<evidence type="ECO:0000313" key="3">
    <source>
        <dbReference type="Proteomes" id="UP000053429"/>
    </source>
</evidence>
<dbReference type="Proteomes" id="UP000053429">
    <property type="component" value="Unassembled WGS sequence"/>
</dbReference>